<evidence type="ECO:0000256" key="4">
    <source>
        <dbReference type="ARBA" id="ARBA00022989"/>
    </source>
</evidence>
<keyword evidence="5 8" id="KW-0472">Membrane</keyword>
<dbReference type="GO" id="GO:0005886">
    <property type="term" value="C:plasma membrane"/>
    <property type="evidence" value="ECO:0007669"/>
    <property type="project" value="UniProtKB-SubCell"/>
</dbReference>
<proteinExistence type="inferred from homology"/>
<dbReference type="EMBL" id="PKKO01000007">
    <property type="protein sequence ID" value="PKY71460.1"/>
    <property type="molecule type" value="Genomic_DNA"/>
</dbReference>
<feature type="transmembrane region" description="Helical" evidence="8">
    <location>
        <begin position="415"/>
        <end position="433"/>
    </location>
</feature>
<evidence type="ECO:0000313" key="11">
    <source>
        <dbReference type="EMBL" id="PKY71460.1"/>
    </source>
</evidence>
<dbReference type="Pfam" id="PF06738">
    <property type="entry name" value="ThrE"/>
    <property type="match status" value="1"/>
</dbReference>
<dbReference type="STRING" id="33007.HMPREF3198_01120"/>
<feature type="domain" description="Threonine/serine exporter-like N-terminal" evidence="9">
    <location>
        <begin position="57"/>
        <end position="313"/>
    </location>
</feature>
<feature type="transmembrane region" description="Helical" evidence="8">
    <location>
        <begin position="382"/>
        <end position="403"/>
    </location>
</feature>
<evidence type="ECO:0000256" key="3">
    <source>
        <dbReference type="ARBA" id="ARBA00022692"/>
    </source>
</evidence>
<dbReference type="GO" id="GO:0015744">
    <property type="term" value="P:succinate transport"/>
    <property type="evidence" value="ECO:0007669"/>
    <property type="project" value="TreeGrafter"/>
</dbReference>
<sequence length="495" mass="53841">MSWQNIKNHVRKVFRPQGLQAPSGVSLQEEESQIRAEQEEIDFLKQEEALLTEQSKVVMRLGHMLLACGASSYRVKLSMARLAAALGVREHHAQVTFGEISSTVYGRFNFRTEVAEQRAFGTNAAQLDRLRVFVQRLKLHMSVEEANQALDKISANGPEYGTVANMLASGISCACFCFLNRGGLMECILAGIAATAGQALRKQMMIRHMNHFGVWMACGVVASTVYVALASLFNFLLPHLATASQIASLPVWFTGTASGYHAGIVSAVLFLVPGFPLITAMLDLVRTDLAAGINRSVYVLMLVVSAGAAVWLTALAFNWAVDPPATPPVSGVWLYLIRMVCSFVAAYGFAMLFNCTLEVSFWAALICAIVNPLRFFGVDEGLLWQFAVGVEAFAIGMGAHLVSRMTKYAYSRVSLSVPAAVLMIPGVPLYAGLTHMNQGNYTEAISSVTEVCIVILAVGIGLALARMVTDPNWRKDAELRRLQPGAENASTYVMR</sequence>
<evidence type="ECO:0000256" key="8">
    <source>
        <dbReference type="SAM" id="Phobius"/>
    </source>
</evidence>
<dbReference type="Proteomes" id="UP000235122">
    <property type="component" value="Unassembled WGS sequence"/>
</dbReference>
<comment type="similarity">
    <text evidence="6">Belongs to the ThrE exporter (TC 2.A.79) family.</text>
</comment>
<dbReference type="GO" id="GO:0022857">
    <property type="term" value="F:transmembrane transporter activity"/>
    <property type="evidence" value="ECO:0007669"/>
    <property type="project" value="InterPro"/>
</dbReference>
<dbReference type="PANTHER" id="PTHR34390">
    <property type="entry name" value="UPF0442 PROTEIN YJJB-RELATED"/>
    <property type="match status" value="1"/>
</dbReference>
<keyword evidence="7" id="KW-0175">Coiled coil</keyword>
<accession>A0A2I1IK16</accession>
<name>A0A2I1IK16_9ACTO</name>
<comment type="caution">
    <text evidence="11">The sequence shown here is derived from an EMBL/GenBank/DDBJ whole genome shotgun (WGS) entry which is preliminary data.</text>
</comment>
<feature type="transmembrane region" description="Helical" evidence="8">
    <location>
        <begin position="359"/>
        <end position="376"/>
    </location>
</feature>
<evidence type="ECO:0000259" key="9">
    <source>
        <dbReference type="Pfam" id="PF06738"/>
    </source>
</evidence>
<feature type="coiled-coil region" evidence="7">
    <location>
        <begin position="27"/>
        <end position="54"/>
    </location>
</feature>
<evidence type="ECO:0000313" key="12">
    <source>
        <dbReference type="Proteomes" id="UP000235122"/>
    </source>
</evidence>
<feature type="transmembrane region" description="Helical" evidence="8">
    <location>
        <begin position="212"/>
        <end position="237"/>
    </location>
</feature>
<evidence type="ECO:0000256" key="7">
    <source>
        <dbReference type="SAM" id="Coils"/>
    </source>
</evidence>
<comment type="subcellular location">
    <subcellularLocation>
        <location evidence="1">Cell membrane</location>
        <topology evidence="1">Multi-pass membrane protein</topology>
    </subcellularLocation>
</comment>
<keyword evidence="12" id="KW-1185">Reference proteome</keyword>
<feature type="transmembrane region" description="Helical" evidence="8">
    <location>
        <begin position="257"/>
        <end position="285"/>
    </location>
</feature>
<gene>
    <name evidence="11" type="ORF">CYJ19_10930</name>
</gene>
<evidence type="ECO:0000256" key="5">
    <source>
        <dbReference type="ARBA" id="ARBA00023136"/>
    </source>
</evidence>
<evidence type="ECO:0008006" key="13">
    <source>
        <dbReference type="Google" id="ProtNLM"/>
    </source>
</evidence>
<feature type="domain" description="Threonine/Serine exporter ThrE" evidence="10">
    <location>
        <begin position="339"/>
        <end position="467"/>
    </location>
</feature>
<protein>
    <recommendedName>
        <fullName evidence="13">Threonine/serine exporter family protein</fullName>
    </recommendedName>
</protein>
<keyword evidence="3 8" id="KW-0812">Transmembrane</keyword>
<feature type="transmembrane region" description="Helical" evidence="8">
    <location>
        <begin position="297"/>
        <end position="320"/>
    </location>
</feature>
<evidence type="ECO:0000256" key="6">
    <source>
        <dbReference type="ARBA" id="ARBA00034125"/>
    </source>
</evidence>
<dbReference type="InterPro" id="IPR050539">
    <property type="entry name" value="ThrE_Dicarb/AminoAcid_Exp"/>
</dbReference>
<dbReference type="InterPro" id="IPR010619">
    <property type="entry name" value="ThrE-like_N"/>
</dbReference>
<dbReference type="InterPro" id="IPR024528">
    <property type="entry name" value="ThrE_2"/>
</dbReference>
<reference evidence="11 12" key="1">
    <citation type="submission" date="2017-12" db="EMBL/GenBank/DDBJ databases">
        <title>Phylogenetic diversity of female urinary microbiome.</title>
        <authorList>
            <person name="Thomas-White K."/>
            <person name="Wolfe A.J."/>
        </authorList>
    </citation>
    <scope>NUCLEOTIDE SEQUENCE [LARGE SCALE GENOMIC DNA]</scope>
    <source>
        <strain evidence="11 12">UMB0402</strain>
    </source>
</reference>
<dbReference type="AlphaFoldDB" id="A0A2I1IK16"/>
<dbReference type="Pfam" id="PF12821">
    <property type="entry name" value="ThrE_2"/>
    <property type="match status" value="1"/>
</dbReference>
<feature type="transmembrane region" description="Helical" evidence="8">
    <location>
        <begin position="332"/>
        <end position="352"/>
    </location>
</feature>
<keyword evidence="2" id="KW-1003">Cell membrane</keyword>
<dbReference type="PANTHER" id="PTHR34390:SF2">
    <property type="entry name" value="SUCCINATE TRANSPORTER SUBUNIT YJJP-RELATED"/>
    <property type="match status" value="1"/>
</dbReference>
<dbReference type="RefSeq" id="WP_024332409.1">
    <property type="nucleotide sequence ID" value="NZ_JASOXK010000017.1"/>
</dbReference>
<organism evidence="11 12">
    <name type="scientific">Winkia neuii</name>
    <dbReference type="NCBI Taxonomy" id="33007"/>
    <lineage>
        <taxon>Bacteria</taxon>
        <taxon>Bacillati</taxon>
        <taxon>Actinomycetota</taxon>
        <taxon>Actinomycetes</taxon>
        <taxon>Actinomycetales</taxon>
        <taxon>Actinomycetaceae</taxon>
        <taxon>Winkia</taxon>
    </lineage>
</organism>
<evidence type="ECO:0000256" key="1">
    <source>
        <dbReference type="ARBA" id="ARBA00004651"/>
    </source>
</evidence>
<evidence type="ECO:0000259" key="10">
    <source>
        <dbReference type="Pfam" id="PF12821"/>
    </source>
</evidence>
<evidence type="ECO:0000256" key="2">
    <source>
        <dbReference type="ARBA" id="ARBA00022475"/>
    </source>
</evidence>
<dbReference type="GeneID" id="35865912"/>
<keyword evidence="4 8" id="KW-1133">Transmembrane helix</keyword>
<feature type="transmembrane region" description="Helical" evidence="8">
    <location>
        <begin position="445"/>
        <end position="465"/>
    </location>
</feature>